<evidence type="ECO:0000313" key="4">
    <source>
        <dbReference type="EMBL" id="PWA56241.1"/>
    </source>
</evidence>
<evidence type="ECO:0000313" key="5">
    <source>
        <dbReference type="Proteomes" id="UP000245207"/>
    </source>
</evidence>
<dbReference type="AlphaFoldDB" id="A0A2U1M4R6"/>
<feature type="region of interest" description="Disordered" evidence="2">
    <location>
        <begin position="251"/>
        <end position="274"/>
    </location>
</feature>
<organism evidence="4 5">
    <name type="scientific">Artemisia annua</name>
    <name type="common">Sweet wormwood</name>
    <dbReference type="NCBI Taxonomy" id="35608"/>
    <lineage>
        <taxon>Eukaryota</taxon>
        <taxon>Viridiplantae</taxon>
        <taxon>Streptophyta</taxon>
        <taxon>Embryophyta</taxon>
        <taxon>Tracheophyta</taxon>
        <taxon>Spermatophyta</taxon>
        <taxon>Magnoliopsida</taxon>
        <taxon>eudicotyledons</taxon>
        <taxon>Gunneridae</taxon>
        <taxon>Pentapetalae</taxon>
        <taxon>asterids</taxon>
        <taxon>campanulids</taxon>
        <taxon>Asterales</taxon>
        <taxon>Asteraceae</taxon>
        <taxon>Asteroideae</taxon>
        <taxon>Anthemideae</taxon>
        <taxon>Artemisiinae</taxon>
        <taxon>Artemisia</taxon>
    </lineage>
</organism>
<feature type="domain" description="RRM" evidence="3">
    <location>
        <begin position="31"/>
        <end position="108"/>
    </location>
</feature>
<evidence type="ECO:0000256" key="2">
    <source>
        <dbReference type="SAM" id="MobiDB-lite"/>
    </source>
</evidence>
<dbReference type="Proteomes" id="UP000245207">
    <property type="component" value="Unassembled WGS sequence"/>
</dbReference>
<dbReference type="SMART" id="SM00360">
    <property type="entry name" value="RRM"/>
    <property type="match status" value="1"/>
</dbReference>
<feature type="compositionally biased region" description="Basic and acidic residues" evidence="2">
    <location>
        <begin position="299"/>
        <end position="330"/>
    </location>
</feature>
<comment type="caution">
    <text evidence="4">The sequence shown here is derived from an EMBL/GenBank/DDBJ whole genome shotgun (WGS) entry which is preliminary data.</text>
</comment>
<reference evidence="4 5" key="1">
    <citation type="journal article" date="2018" name="Mol. Plant">
        <title>The genome of Artemisia annua provides insight into the evolution of Asteraceae family and artemisinin biosynthesis.</title>
        <authorList>
            <person name="Shen Q."/>
            <person name="Zhang L."/>
            <person name="Liao Z."/>
            <person name="Wang S."/>
            <person name="Yan T."/>
            <person name="Shi P."/>
            <person name="Liu M."/>
            <person name="Fu X."/>
            <person name="Pan Q."/>
            <person name="Wang Y."/>
            <person name="Lv Z."/>
            <person name="Lu X."/>
            <person name="Zhang F."/>
            <person name="Jiang W."/>
            <person name="Ma Y."/>
            <person name="Chen M."/>
            <person name="Hao X."/>
            <person name="Li L."/>
            <person name="Tang Y."/>
            <person name="Lv G."/>
            <person name="Zhou Y."/>
            <person name="Sun X."/>
            <person name="Brodelius P.E."/>
            <person name="Rose J.K.C."/>
            <person name="Tang K."/>
        </authorList>
    </citation>
    <scope>NUCLEOTIDE SEQUENCE [LARGE SCALE GENOMIC DNA]</scope>
    <source>
        <strain evidence="5">cv. Huhao1</strain>
        <tissue evidence="4">Leaf</tissue>
    </source>
</reference>
<dbReference type="InterPro" id="IPR000504">
    <property type="entry name" value="RRM_dom"/>
</dbReference>
<proteinExistence type="predicted"/>
<dbReference type="SUPFAM" id="SSF54928">
    <property type="entry name" value="RNA-binding domain, RBD"/>
    <property type="match status" value="1"/>
</dbReference>
<dbReference type="Pfam" id="PF00076">
    <property type="entry name" value="RRM_1"/>
    <property type="match status" value="1"/>
</dbReference>
<evidence type="ECO:0000259" key="3">
    <source>
        <dbReference type="PROSITE" id="PS50102"/>
    </source>
</evidence>
<dbReference type="InterPro" id="IPR035979">
    <property type="entry name" value="RBD_domain_sf"/>
</dbReference>
<accession>A0A2U1M4R6</accession>
<feature type="region of interest" description="Disordered" evidence="2">
    <location>
        <begin position="296"/>
        <end position="330"/>
    </location>
</feature>
<evidence type="ECO:0000256" key="1">
    <source>
        <dbReference type="PROSITE-ProRule" id="PRU00176"/>
    </source>
</evidence>
<protein>
    <recommendedName>
        <fullName evidence="3">RRM domain-containing protein</fullName>
    </recommendedName>
</protein>
<feature type="region of interest" description="Disordered" evidence="2">
    <location>
        <begin position="1"/>
        <end position="24"/>
    </location>
</feature>
<dbReference type="EMBL" id="PKPP01006522">
    <property type="protein sequence ID" value="PWA56241.1"/>
    <property type="molecule type" value="Genomic_DNA"/>
</dbReference>
<keyword evidence="5" id="KW-1185">Reference proteome</keyword>
<dbReference type="PROSITE" id="PS50102">
    <property type="entry name" value="RRM"/>
    <property type="match status" value="1"/>
</dbReference>
<dbReference type="InterPro" id="IPR012677">
    <property type="entry name" value="Nucleotide-bd_a/b_plait_sf"/>
</dbReference>
<name>A0A2U1M4R6_ARTAN</name>
<dbReference type="CDD" id="cd00590">
    <property type="entry name" value="RRM_SF"/>
    <property type="match status" value="1"/>
</dbReference>
<sequence>MVSKEEGIREVNQDEGKGDEKGKHDLSQNVVNFFFTNFPPDWNKADLHELFAEVGEIADLYVARKVSKAGKKFGFARFFRVGSLRALENRLNRIRIGNFNLRANIAMFEKPVSDFKKDSKRDKWMFDVPSKSKQSPMANLSSPLNHTVDESFVIHSLSELQSIWLSFNTTNCKVNYMGGSKFSLEFKIEEEGGSHIANDVKSVEEGVEIDIESNNIIKSGSNSMCGEINELMGMDLKCMSTHEVVVASDIQTEDGSSKSNDDVTPTFPALVNNGENSNFEIDSKYKNEHARDCIVANGSEKDLSSDFEGKSMKDKDNKRCDSTKEKDESS</sequence>
<gene>
    <name evidence="4" type="ORF">CTI12_AA421410</name>
</gene>
<dbReference type="GO" id="GO:0003723">
    <property type="term" value="F:RNA binding"/>
    <property type="evidence" value="ECO:0007669"/>
    <property type="project" value="UniProtKB-UniRule"/>
</dbReference>
<dbReference type="Gene3D" id="3.30.70.330">
    <property type="match status" value="1"/>
</dbReference>
<keyword evidence="1" id="KW-0694">RNA-binding</keyword>